<gene>
    <name evidence="5" type="ORF">J0S82_012135</name>
</gene>
<dbReference type="InterPro" id="IPR043970">
    <property type="entry name" value="FUZ/MON1/HPS1_longin_3"/>
</dbReference>
<evidence type="ECO:0000259" key="4">
    <source>
        <dbReference type="Pfam" id="PF19038"/>
    </source>
</evidence>
<feature type="region of interest" description="Disordered" evidence="1">
    <location>
        <begin position="1"/>
        <end position="116"/>
    </location>
</feature>
<name>A0A8J6DZY8_GALPY</name>
<dbReference type="GO" id="GO:0016192">
    <property type="term" value="P:vesicle-mediated transport"/>
    <property type="evidence" value="ECO:0007669"/>
    <property type="project" value="InterPro"/>
</dbReference>
<dbReference type="InterPro" id="IPR043972">
    <property type="entry name" value="FUZ/MON1/HPS1_longin_1"/>
</dbReference>
<dbReference type="PANTHER" id="PTHR12761">
    <property type="entry name" value="HERMANSKY-PUDLAK SYNDROME PROTEIN 1"/>
    <property type="match status" value="1"/>
</dbReference>
<dbReference type="Proteomes" id="UP000700334">
    <property type="component" value="Unassembled WGS sequence"/>
</dbReference>
<feature type="domain" description="FUZ/MON1/HPS1 first Longin" evidence="2">
    <location>
        <begin position="130"/>
        <end position="287"/>
    </location>
</feature>
<accession>A0A8J6DZY8</accession>
<feature type="domain" description="FUZ/MON1/HPS1 third Longin" evidence="4">
    <location>
        <begin position="718"/>
        <end position="871"/>
    </location>
</feature>
<comment type="caution">
    <text evidence="5">The sequence shown here is derived from an EMBL/GenBank/DDBJ whole genome shotgun (WGS) entry which is preliminary data.</text>
</comment>
<evidence type="ECO:0000259" key="3">
    <source>
        <dbReference type="Pfam" id="PF19037"/>
    </source>
</evidence>
<feature type="domain" description="FUZ/MON1/HPS1 second Longin" evidence="3">
    <location>
        <begin position="333"/>
        <end position="547"/>
    </location>
</feature>
<dbReference type="EMBL" id="JAGFMF010011406">
    <property type="protein sequence ID" value="KAG8523523.1"/>
    <property type="molecule type" value="Genomic_DNA"/>
</dbReference>
<evidence type="ECO:0000259" key="2">
    <source>
        <dbReference type="Pfam" id="PF19036"/>
    </source>
</evidence>
<dbReference type="InterPro" id="IPR026053">
    <property type="entry name" value="HPS1"/>
</dbReference>
<proteinExistence type="predicted"/>
<dbReference type="OrthoDB" id="10255234at2759"/>
<feature type="compositionally biased region" description="Low complexity" evidence="1">
    <location>
        <begin position="58"/>
        <end position="81"/>
    </location>
</feature>
<dbReference type="AlphaFoldDB" id="A0A8J6DZY8"/>
<sequence length="878" mass="97176">MPSRVSRKPPALSGSLIEDNGLIPASPGRDGDTIAEGSSPHTCVQHRHTGAGGGGRPPDGVGRSSGVKLPARSCRSAARGGARTGGAGGDGGRLVLPARGGRSRGRSRGAPGSAAGPGRLGVLGSYRYMKCVLVATESAEILFYWTDKEFEESLPLKFGRTENVGEELPALEDQLSTLLAPVIISSMTMLEKLSDTYTCFSTENDNCLYALHLFGECLFIAINGDHTESEGDLRRKLCVLKYLFEVHFGLVTVDSQLIRKELRPPDLEQRLQVWEHFQSLLCTYSRLREQEQCFAVEAVERLIHPQLCELCIEALERHVVQAINSSPRRAGEEALHAFLLVHSKLLAFYSSHSASALRPADLLTLVLLVQDLYPSESVPEDDDTQAPTRRPQCSQNIPVQQAWSAYSRGPARRSSAGTVCAGAEGRGRAYWDSGVEPSSSSQETDSVSLPEEYFTPAASPGDSSGETREWKKRQIAEDSLQTLMPDSPAPASPQRVFLDATVKETYCPMLPHTMYCLPLWPGINMVLLTKGPSTPLALMLYQLLDGFSHLEKKFKEGQEAGSALRSHPLVGDLRQRMDKFVKNRNGQEIQSTWLEFKTKAFSRSEPGSSWELLQACKRVKRQLCAIYRLSFLAAAPGHGGPRLPQCLQDQAQMLMQEKLVDWKEFLLVKSRRNITMVSYPDARVCWCPLRSPGGRMHIPPPSSSLRKNPLTYLEDFPGLVHFIYVDRTTGQMVAPSLSSSERTSSELGKGPLATFVKNKVWSLIWLARRYLQKGYTSLLFRDGDFYCSYFLWFENELGRQLQIVEVPVLSDDSAPVGILGGDYYRKLLRYCSKGHPAEAVKCHELLALHLSVVPTDVLVQQAGELAQRLWEASRVPLI</sequence>
<feature type="compositionally biased region" description="Gly residues" evidence="1">
    <location>
        <begin position="82"/>
        <end position="92"/>
    </location>
</feature>
<dbReference type="GO" id="GO:0031085">
    <property type="term" value="C:BLOC-3 complex"/>
    <property type="evidence" value="ECO:0007669"/>
    <property type="project" value="TreeGrafter"/>
</dbReference>
<dbReference type="Pfam" id="PF19036">
    <property type="entry name" value="Fuz_longin_1"/>
    <property type="match status" value="1"/>
</dbReference>
<evidence type="ECO:0000313" key="5">
    <source>
        <dbReference type="EMBL" id="KAG8523523.1"/>
    </source>
</evidence>
<evidence type="ECO:0000256" key="1">
    <source>
        <dbReference type="SAM" id="MobiDB-lite"/>
    </source>
</evidence>
<dbReference type="GO" id="GO:0005085">
    <property type="term" value="F:guanyl-nucleotide exchange factor activity"/>
    <property type="evidence" value="ECO:0007669"/>
    <property type="project" value="TreeGrafter"/>
</dbReference>
<feature type="region of interest" description="Disordered" evidence="1">
    <location>
        <begin position="431"/>
        <end position="470"/>
    </location>
</feature>
<dbReference type="Pfam" id="PF19038">
    <property type="entry name" value="Fuz_longin_3"/>
    <property type="match status" value="1"/>
</dbReference>
<keyword evidence="6" id="KW-1185">Reference proteome</keyword>
<feature type="compositionally biased region" description="Polar residues" evidence="1">
    <location>
        <begin position="436"/>
        <end position="447"/>
    </location>
</feature>
<dbReference type="PANTHER" id="PTHR12761:SF1">
    <property type="entry name" value="BLOC-3 COMPLEX MEMBER HPS1"/>
    <property type="match status" value="1"/>
</dbReference>
<protein>
    <submittedName>
        <fullName evidence="5">Hermansky-Pudlak syndrome 1 protein</fullName>
    </submittedName>
</protein>
<dbReference type="InterPro" id="IPR043971">
    <property type="entry name" value="FUZ/MON1/HPS1_longin_2"/>
</dbReference>
<reference evidence="5" key="1">
    <citation type="journal article" date="2021" name="Evol. Appl.">
        <title>The genome of the Pyrenean desman and the effects of bottlenecks and inbreeding on the genomic landscape of an endangered species.</title>
        <authorList>
            <person name="Escoda L."/>
            <person name="Castresana J."/>
        </authorList>
    </citation>
    <scope>NUCLEOTIDE SEQUENCE</scope>
    <source>
        <strain evidence="5">IBE-C5619</strain>
    </source>
</reference>
<dbReference type="Pfam" id="PF19037">
    <property type="entry name" value="Fuz_longin_2"/>
    <property type="match status" value="1"/>
</dbReference>
<organism evidence="5 6">
    <name type="scientific">Galemys pyrenaicus</name>
    <name type="common">Iberian desman</name>
    <name type="synonym">Pyrenean desman</name>
    <dbReference type="NCBI Taxonomy" id="202257"/>
    <lineage>
        <taxon>Eukaryota</taxon>
        <taxon>Metazoa</taxon>
        <taxon>Chordata</taxon>
        <taxon>Craniata</taxon>
        <taxon>Vertebrata</taxon>
        <taxon>Euteleostomi</taxon>
        <taxon>Mammalia</taxon>
        <taxon>Eutheria</taxon>
        <taxon>Laurasiatheria</taxon>
        <taxon>Eulipotyphla</taxon>
        <taxon>Talpidae</taxon>
        <taxon>Galemys</taxon>
    </lineage>
</organism>
<dbReference type="GO" id="GO:1903232">
    <property type="term" value="P:melanosome assembly"/>
    <property type="evidence" value="ECO:0007669"/>
    <property type="project" value="TreeGrafter"/>
</dbReference>
<evidence type="ECO:0000313" key="6">
    <source>
        <dbReference type="Proteomes" id="UP000700334"/>
    </source>
</evidence>